<name>B4SGT0_PELPB</name>
<protein>
    <submittedName>
        <fullName evidence="1">Uncharacterized protein</fullName>
    </submittedName>
</protein>
<dbReference type="KEGG" id="pph:Ppha_1221"/>
<accession>B4SGT0</accession>
<evidence type="ECO:0000313" key="2">
    <source>
        <dbReference type="Proteomes" id="UP000002724"/>
    </source>
</evidence>
<reference evidence="1 2" key="1">
    <citation type="submission" date="2008-06" db="EMBL/GenBank/DDBJ databases">
        <title>Complete sequence of Pelodictyon phaeoclathratiforme BU-1.</title>
        <authorList>
            <consortium name="US DOE Joint Genome Institute"/>
            <person name="Lucas S."/>
            <person name="Copeland A."/>
            <person name="Lapidus A."/>
            <person name="Glavina del Rio T."/>
            <person name="Dalin E."/>
            <person name="Tice H."/>
            <person name="Bruce D."/>
            <person name="Goodwin L."/>
            <person name="Pitluck S."/>
            <person name="Schmutz J."/>
            <person name="Larimer F."/>
            <person name="Land M."/>
            <person name="Hauser L."/>
            <person name="Kyrpides N."/>
            <person name="Mikhailova N."/>
            <person name="Liu Z."/>
            <person name="Li T."/>
            <person name="Zhao F."/>
            <person name="Overmann J."/>
            <person name="Bryant D.A."/>
            <person name="Richardson P."/>
        </authorList>
    </citation>
    <scope>NUCLEOTIDE SEQUENCE [LARGE SCALE GENOMIC DNA]</scope>
    <source>
        <strain evidence="2">DSM 5477 / BU-1</strain>
    </source>
</reference>
<organism evidence="1 2">
    <name type="scientific">Pelodictyon phaeoclathratiforme (strain DSM 5477 / BU-1)</name>
    <dbReference type="NCBI Taxonomy" id="324925"/>
    <lineage>
        <taxon>Bacteria</taxon>
        <taxon>Pseudomonadati</taxon>
        <taxon>Chlorobiota</taxon>
        <taxon>Chlorobiia</taxon>
        <taxon>Chlorobiales</taxon>
        <taxon>Chlorobiaceae</taxon>
        <taxon>Chlorobium/Pelodictyon group</taxon>
        <taxon>Pelodictyon</taxon>
    </lineage>
</organism>
<gene>
    <name evidence="1" type="ordered locus">Ppha_1221</name>
</gene>
<dbReference type="AlphaFoldDB" id="B4SGT0"/>
<dbReference type="OrthoDB" id="8434905at2"/>
<sequence length="249" mass="28373">MFTNFQNIDELKAWCVEQERQTNRFTELLPELSTEDGLVPIHALIVGDDGSLTLRVDSSIEIHPHGRARGPAKLLLNSPDLWKYSAIRVQSGRPTVSKAPVYGVPFRKALDIVLREGVHISTFQIPKQNIDAYYSTLVVRLSRQQGQTGAELQLDAWQWIGKDVYVDYVHAILTDDATQVVHLDGALMSFSCESDIESFLWNNKKHKCAHKEKYFRVDAALPLDEAVLLIRAFFSVEEMADEYFEYKSE</sequence>
<dbReference type="HOGENOM" id="CLU_1114970_0_0_10"/>
<dbReference type="EMBL" id="CP001110">
    <property type="protein sequence ID" value="ACF43493.1"/>
    <property type="molecule type" value="Genomic_DNA"/>
</dbReference>
<dbReference type="RefSeq" id="WP_012507985.1">
    <property type="nucleotide sequence ID" value="NC_011060.1"/>
</dbReference>
<evidence type="ECO:0000313" key="1">
    <source>
        <dbReference type="EMBL" id="ACF43493.1"/>
    </source>
</evidence>
<dbReference type="Proteomes" id="UP000002724">
    <property type="component" value="Chromosome"/>
</dbReference>
<keyword evidence="2" id="KW-1185">Reference proteome</keyword>
<proteinExistence type="predicted"/>